<keyword evidence="2" id="KW-0030">Aminoacyl-tRNA synthetase</keyword>
<dbReference type="InterPro" id="IPR012340">
    <property type="entry name" value="NA-bd_OB-fold"/>
</dbReference>
<keyword evidence="2" id="KW-0436">Ligase</keyword>
<protein>
    <submittedName>
        <fullName evidence="2">Lysyl-tRNA synthetase</fullName>
        <ecNumber evidence="2">6.1.1.6</ecNumber>
    </submittedName>
</protein>
<evidence type="ECO:0000313" key="2">
    <source>
        <dbReference type="EMBL" id="GAY79020.1"/>
    </source>
</evidence>
<organism evidence="2 3">
    <name type="scientific">Sporolactobacillus inulinus</name>
    <dbReference type="NCBI Taxonomy" id="2078"/>
    <lineage>
        <taxon>Bacteria</taxon>
        <taxon>Bacillati</taxon>
        <taxon>Bacillota</taxon>
        <taxon>Bacilli</taxon>
        <taxon>Bacillales</taxon>
        <taxon>Sporolactobacillaceae</taxon>
        <taxon>Sporolactobacillus</taxon>
    </lineage>
</organism>
<dbReference type="Pfam" id="PF01336">
    <property type="entry name" value="tRNA_anti-codon"/>
    <property type="match status" value="1"/>
</dbReference>
<name>A0A4Y1ZJ09_9BACL</name>
<feature type="domain" description="OB" evidence="1">
    <location>
        <begin position="61"/>
        <end position="99"/>
    </location>
</feature>
<sequence length="107" mass="12159">MSQGVDLTDQLQARREKLKVLFEQGIDPFGGHYDRTHDTGDIRSHYANHTTEELEANPVAVVMAGRLMAKRRKGKAGFADIQDFSGRIQLYIRKDAVGEEQYEISTY</sequence>
<proteinExistence type="predicted"/>
<dbReference type="GO" id="GO:0004824">
    <property type="term" value="F:lysine-tRNA ligase activity"/>
    <property type="evidence" value="ECO:0007669"/>
    <property type="project" value="UniProtKB-EC"/>
</dbReference>
<dbReference type="Proteomes" id="UP000319716">
    <property type="component" value="Unassembled WGS sequence"/>
</dbReference>
<dbReference type="EC" id="6.1.1.6" evidence="2"/>
<dbReference type="SUPFAM" id="SSF50249">
    <property type="entry name" value="Nucleic acid-binding proteins"/>
    <property type="match status" value="1"/>
</dbReference>
<gene>
    <name evidence="2" type="ORF">NBRC111894_4574</name>
</gene>
<dbReference type="AlphaFoldDB" id="A0A4Y1ZJ09"/>
<comment type="caution">
    <text evidence="2">The sequence shown here is derived from an EMBL/GenBank/DDBJ whole genome shotgun (WGS) entry which is preliminary data.</text>
</comment>
<dbReference type="InterPro" id="IPR004365">
    <property type="entry name" value="NA-bd_OB_tRNA"/>
</dbReference>
<evidence type="ECO:0000259" key="1">
    <source>
        <dbReference type="Pfam" id="PF01336"/>
    </source>
</evidence>
<dbReference type="Gene3D" id="2.40.50.140">
    <property type="entry name" value="Nucleic acid-binding proteins"/>
    <property type="match status" value="1"/>
</dbReference>
<reference evidence="2 3" key="1">
    <citation type="submission" date="2017-11" db="EMBL/GenBank/DDBJ databases">
        <title>Draft Genome Sequence of Sporolactobacillus inulinus NBRC 111894 Isolated from Koso, a Japanese Sugar-Vegetable Fermented Beverage.</title>
        <authorList>
            <person name="Chiou T.Y."/>
            <person name="Oshima K."/>
            <person name="Suda W."/>
            <person name="Hattori M."/>
            <person name="Takahashi T."/>
        </authorList>
    </citation>
    <scope>NUCLEOTIDE SEQUENCE [LARGE SCALE GENOMIC DNA]</scope>
    <source>
        <strain evidence="2 3">NBRC111894</strain>
    </source>
</reference>
<accession>A0A4Y1ZJ09</accession>
<dbReference type="GO" id="GO:0003676">
    <property type="term" value="F:nucleic acid binding"/>
    <property type="evidence" value="ECO:0007669"/>
    <property type="project" value="InterPro"/>
</dbReference>
<evidence type="ECO:0000313" key="3">
    <source>
        <dbReference type="Proteomes" id="UP000319716"/>
    </source>
</evidence>
<dbReference type="EMBL" id="BEXB01000078">
    <property type="protein sequence ID" value="GAY79020.1"/>
    <property type="molecule type" value="Genomic_DNA"/>
</dbReference>